<gene>
    <name evidence="1" type="ORF">NP493_739g01039</name>
</gene>
<dbReference type="AlphaFoldDB" id="A0AAD9KQ21"/>
<dbReference type="PANTHER" id="PTHR37984">
    <property type="entry name" value="PROTEIN CBG26694"/>
    <property type="match status" value="1"/>
</dbReference>
<organism evidence="1 2">
    <name type="scientific">Ridgeia piscesae</name>
    <name type="common">Tubeworm</name>
    <dbReference type="NCBI Taxonomy" id="27915"/>
    <lineage>
        <taxon>Eukaryota</taxon>
        <taxon>Metazoa</taxon>
        <taxon>Spiralia</taxon>
        <taxon>Lophotrochozoa</taxon>
        <taxon>Annelida</taxon>
        <taxon>Polychaeta</taxon>
        <taxon>Sedentaria</taxon>
        <taxon>Canalipalpata</taxon>
        <taxon>Sabellida</taxon>
        <taxon>Siboglinidae</taxon>
        <taxon>Ridgeia</taxon>
    </lineage>
</organism>
<sequence>MVYSTHTVDAPKINGGIKVPVCIEGTTFDMQLDTRVCTGNFLAICPYYRRVVLKTYENQTVDLAGKIMVNVQYEDQEVNLPLIIVKGADKAALCGLQWLEHIKLNWQKVCCMQGFVSGVLVKHSEVFGEGLGMLKGTTDKIYVVSDQPPIFFKQWSVPYALKKRVEEELDRLVQTKVIDPVCNSDWATPIMPILKADGKVLVCGDYELTVNRVSHLKQYPIPTLDDLCEKWTGGKQFTKLELSHAYSQLPLDAKHTQEVD</sequence>
<dbReference type="EMBL" id="JAODUO010000742">
    <property type="protein sequence ID" value="KAK2175229.1"/>
    <property type="molecule type" value="Genomic_DNA"/>
</dbReference>
<protein>
    <submittedName>
        <fullName evidence="1">Uncharacterized protein</fullName>
    </submittedName>
</protein>
<dbReference type="Proteomes" id="UP001209878">
    <property type="component" value="Unassembled WGS sequence"/>
</dbReference>
<name>A0AAD9KQ21_RIDPI</name>
<dbReference type="PANTHER" id="PTHR37984:SF5">
    <property type="entry name" value="PROTEIN NYNRIN-LIKE"/>
    <property type="match status" value="1"/>
</dbReference>
<keyword evidence="2" id="KW-1185">Reference proteome</keyword>
<dbReference type="Gene3D" id="3.10.10.10">
    <property type="entry name" value="HIV Type 1 Reverse Transcriptase, subunit A, domain 1"/>
    <property type="match status" value="1"/>
</dbReference>
<dbReference type="SUPFAM" id="SSF56672">
    <property type="entry name" value="DNA/RNA polymerases"/>
    <property type="match status" value="1"/>
</dbReference>
<evidence type="ECO:0000313" key="1">
    <source>
        <dbReference type="EMBL" id="KAK2175229.1"/>
    </source>
</evidence>
<dbReference type="InterPro" id="IPR043502">
    <property type="entry name" value="DNA/RNA_pol_sf"/>
</dbReference>
<evidence type="ECO:0000313" key="2">
    <source>
        <dbReference type="Proteomes" id="UP001209878"/>
    </source>
</evidence>
<dbReference type="InterPro" id="IPR050951">
    <property type="entry name" value="Retrovirus_Pol_polyprotein"/>
</dbReference>
<proteinExistence type="predicted"/>
<reference evidence="1" key="1">
    <citation type="journal article" date="2023" name="Mol. Biol. Evol.">
        <title>Third-Generation Sequencing Reveals the Adaptive Role of the Epigenome in Three Deep-Sea Polychaetes.</title>
        <authorList>
            <person name="Perez M."/>
            <person name="Aroh O."/>
            <person name="Sun Y."/>
            <person name="Lan Y."/>
            <person name="Juniper S.K."/>
            <person name="Young C.R."/>
            <person name="Angers B."/>
            <person name="Qian P.Y."/>
        </authorList>
    </citation>
    <scope>NUCLEOTIDE SEQUENCE</scope>
    <source>
        <strain evidence="1">R07B-5</strain>
    </source>
</reference>
<accession>A0AAD9KQ21</accession>
<comment type="caution">
    <text evidence="1">The sequence shown here is derived from an EMBL/GenBank/DDBJ whole genome shotgun (WGS) entry which is preliminary data.</text>
</comment>